<gene>
    <name evidence="2" type="ORF">CLUP02_12324</name>
</gene>
<accession>A0A9Q8T211</accession>
<protein>
    <submittedName>
        <fullName evidence="2">Uncharacterized protein</fullName>
    </submittedName>
</protein>
<dbReference type="AlphaFoldDB" id="A0A9Q8T211"/>
<dbReference type="Proteomes" id="UP000830671">
    <property type="component" value="Chromosome 6"/>
</dbReference>
<feature type="compositionally biased region" description="Polar residues" evidence="1">
    <location>
        <begin position="125"/>
        <end position="137"/>
    </location>
</feature>
<proteinExistence type="predicted"/>
<name>A0A9Q8T211_9PEZI</name>
<keyword evidence="3" id="KW-1185">Reference proteome</keyword>
<dbReference type="EMBL" id="CP019478">
    <property type="protein sequence ID" value="UQC86822.1"/>
    <property type="molecule type" value="Genomic_DNA"/>
</dbReference>
<organism evidence="2 3">
    <name type="scientific">Colletotrichum lupini</name>
    <dbReference type="NCBI Taxonomy" id="145971"/>
    <lineage>
        <taxon>Eukaryota</taxon>
        <taxon>Fungi</taxon>
        <taxon>Dikarya</taxon>
        <taxon>Ascomycota</taxon>
        <taxon>Pezizomycotina</taxon>
        <taxon>Sordariomycetes</taxon>
        <taxon>Hypocreomycetidae</taxon>
        <taxon>Glomerellales</taxon>
        <taxon>Glomerellaceae</taxon>
        <taxon>Colletotrichum</taxon>
        <taxon>Colletotrichum acutatum species complex</taxon>
    </lineage>
</organism>
<feature type="region of interest" description="Disordered" evidence="1">
    <location>
        <begin position="97"/>
        <end position="163"/>
    </location>
</feature>
<evidence type="ECO:0000313" key="2">
    <source>
        <dbReference type="EMBL" id="UQC86822.1"/>
    </source>
</evidence>
<dbReference type="GeneID" id="73346298"/>
<feature type="region of interest" description="Disordered" evidence="1">
    <location>
        <begin position="339"/>
        <end position="367"/>
    </location>
</feature>
<evidence type="ECO:0000313" key="3">
    <source>
        <dbReference type="Proteomes" id="UP000830671"/>
    </source>
</evidence>
<reference evidence="2" key="1">
    <citation type="journal article" date="2021" name="Mol. Plant Microbe Interact.">
        <title>Complete Genome Sequence of the Plant-Pathogenic Fungus Colletotrichum lupini.</title>
        <authorList>
            <person name="Baroncelli R."/>
            <person name="Pensec F."/>
            <person name="Da Lio D."/>
            <person name="Boufleur T."/>
            <person name="Vicente I."/>
            <person name="Sarrocco S."/>
            <person name="Picot A."/>
            <person name="Baraldi E."/>
            <person name="Sukno S."/>
            <person name="Thon M."/>
            <person name="Le Floch G."/>
        </authorList>
    </citation>
    <scope>NUCLEOTIDE SEQUENCE</scope>
    <source>
        <strain evidence="2">IMI 504893</strain>
    </source>
</reference>
<dbReference type="RefSeq" id="XP_049148433.1">
    <property type="nucleotide sequence ID" value="XM_049291288.1"/>
</dbReference>
<dbReference type="KEGG" id="clup:CLUP02_12324"/>
<evidence type="ECO:0000256" key="1">
    <source>
        <dbReference type="SAM" id="MobiDB-lite"/>
    </source>
</evidence>
<sequence length="540" mass="59217">MTACVCQRTPGPFSCFPFLHSPPSILGYVPIIPRSTFWPSTSLSSVTLTPLSEEDATMCLPGSLRDNRRPSIRQETFGWHDSNGGMAHGSMPIVSPEFKQPSTVDPILPPPKGGIKDCDDLPSGKNAQHRQTSTAETSPARHSLSFDTSSERRRTGAFNTNTTSDAATAASTYVSALRQLHKRWPATAMYFLCHIAFCVAYSLSSGSLTWPTRICTALSGWTDPIQFFHHGRHHQGSIRGGTEPLNQYNRQSTGTSINSWAPTDADPPTLSDSHAAPFTSWQKIVRFKMCEPRRIVNLPGFSGKPPSSLSEQCDMIRLERRKKEGLDWAVVKLIKTASTKKPNSRERSRGRWFPAVPSGSSTRPRQRRHWLGVPSSAILARWQAPLKFHCFILRHPTPVAPCALRACASRTGIHVGVHGLSPVSAPCALGPSDFTRPSAPATTQLSAALAHLPGESPCGGVGTSRSGTAFFSPGCLREAKTLGLEARRNPSATSKSPKWHRWLVIFFITLRVPRTIDVGMALLELDTRKNKIKDCIREQT</sequence>